<sequence length="106" mass="11773">MGCNVFVIERSLLLFGSLAMKSSLADEACCRMGKRLEVALGPQSGLLQVTVRYSGLSESEELEKRFFQSLARVKANSDALSIAILFGHCKEKSGWYCESARFFCSY</sequence>
<comment type="caution">
    <text evidence="1">The sequence shown here is derived from an EMBL/GenBank/DDBJ whole genome shotgun (WGS) entry which is preliminary data.</text>
</comment>
<gene>
    <name evidence="1" type="ORF">C4F51_17580</name>
</gene>
<proteinExistence type="predicted"/>
<accession>A0A928V573</accession>
<name>A0A928V573_9GAMM</name>
<dbReference type="EMBL" id="PRDL01000001">
    <property type="protein sequence ID" value="MBE8718990.1"/>
    <property type="molecule type" value="Genomic_DNA"/>
</dbReference>
<organism evidence="1 2">
    <name type="scientific">Cellvibrio polysaccharolyticus</name>
    <dbReference type="NCBI Taxonomy" id="2082724"/>
    <lineage>
        <taxon>Bacteria</taxon>
        <taxon>Pseudomonadati</taxon>
        <taxon>Pseudomonadota</taxon>
        <taxon>Gammaproteobacteria</taxon>
        <taxon>Cellvibrionales</taxon>
        <taxon>Cellvibrionaceae</taxon>
        <taxon>Cellvibrio</taxon>
    </lineage>
</organism>
<dbReference type="AlphaFoldDB" id="A0A928V573"/>
<reference evidence="1" key="1">
    <citation type="submission" date="2018-07" db="EMBL/GenBank/DDBJ databases">
        <title>Genome assembly of strain Ka43.</title>
        <authorList>
            <person name="Kukolya J."/>
            <person name="Nagy I."/>
            <person name="Horvath B."/>
            <person name="Toth A."/>
        </authorList>
    </citation>
    <scope>NUCLEOTIDE SEQUENCE</scope>
    <source>
        <strain evidence="1">KB43</strain>
    </source>
</reference>
<evidence type="ECO:0000313" key="2">
    <source>
        <dbReference type="Proteomes" id="UP000652567"/>
    </source>
</evidence>
<evidence type="ECO:0000313" key="1">
    <source>
        <dbReference type="EMBL" id="MBE8718990.1"/>
    </source>
</evidence>
<protein>
    <submittedName>
        <fullName evidence="1">Uncharacterized protein</fullName>
    </submittedName>
</protein>
<dbReference type="Proteomes" id="UP000652567">
    <property type="component" value="Unassembled WGS sequence"/>
</dbReference>
<keyword evidence="2" id="KW-1185">Reference proteome</keyword>